<sequence length="100" mass="10401">CGCTFLSTDNTCMITASHLGQDLESERGEQLRLIVLGSDKVSQGGSLRLTLEEGLGNTLSGLLGGVLDTVVVLHSVEEVNTAGRGLDVLNAKVDSLGDDD</sequence>
<accession>A0AAV5T605</accession>
<keyword evidence="2" id="KW-1185">Reference proteome</keyword>
<dbReference type="EMBL" id="BTSX01000003">
    <property type="protein sequence ID" value="GMS89588.1"/>
    <property type="molecule type" value="Genomic_DNA"/>
</dbReference>
<gene>
    <name evidence="1" type="ORF">PENTCL1PPCAC_11762</name>
</gene>
<reference evidence="1" key="1">
    <citation type="submission" date="2023-10" db="EMBL/GenBank/DDBJ databases">
        <title>Genome assembly of Pristionchus species.</title>
        <authorList>
            <person name="Yoshida K."/>
            <person name="Sommer R.J."/>
        </authorList>
    </citation>
    <scope>NUCLEOTIDE SEQUENCE</scope>
    <source>
        <strain evidence="1">RS0144</strain>
    </source>
</reference>
<evidence type="ECO:0000313" key="2">
    <source>
        <dbReference type="Proteomes" id="UP001432027"/>
    </source>
</evidence>
<evidence type="ECO:0000313" key="1">
    <source>
        <dbReference type="EMBL" id="GMS89588.1"/>
    </source>
</evidence>
<protein>
    <submittedName>
        <fullName evidence="1">Uncharacterized protein</fullName>
    </submittedName>
</protein>
<dbReference type="AlphaFoldDB" id="A0AAV5T605"/>
<feature type="non-terminal residue" evidence="1">
    <location>
        <position position="1"/>
    </location>
</feature>
<name>A0AAV5T605_9BILA</name>
<proteinExistence type="predicted"/>
<dbReference type="Proteomes" id="UP001432027">
    <property type="component" value="Unassembled WGS sequence"/>
</dbReference>
<comment type="caution">
    <text evidence="1">The sequence shown here is derived from an EMBL/GenBank/DDBJ whole genome shotgun (WGS) entry which is preliminary data.</text>
</comment>
<organism evidence="1 2">
    <name type="scientific">Pristionchus entomophagus</name>
    <dbReference type="NCBI Taxonomy" id="358040"/>
    <lineage>
        <taxon>Eukaryota</taxon>
        <taxon>Metazoa</taxon>
        <taxon>Ecdysozoa</taxon>
        <taxon>Nematoda</taxon>
        <taxon>Chromadorea</taxon>
        <taxon>Rhabditida</taxon>
        <taxon>Rhabditina</taxon>
        <taxon>Diplogasteromorpha</taxon>
        <taxon>Diplogasteroidea</taxon>
        <taxon>Neodiplogasteridae</taxon>
        <taxon>Pristionchus</taxon>
    </lineage>
</organism>